<dbReference type="Gene3D" id="2.170.150.70">
    <property type="match status" value="1"/>
</dbReference>
<evidence type="ECO:0000256" key="1">
    <source>
        <dbReference type="ARBA" id="ARBA00005495"/>
    </source>
</evidence>
<organism evidence="5">
    <name type="scientific">marine metagenome</name>
    <dbReference type="NCBI Taxonomy" id="408172"/>
    <lineage>
        <taxon>unclassified sequences</taxon>
        <taxon>metagenomes</taxon>
        <taxon>ecological metagenomes</taxon>
    </lineage>
</organism>
<dbReference type="AlphaFoldDB" id="A0A381NLU3"/>
<evidence type="ECO:0000313" key="5">
    <source>
        <dbReference type="EMBL" id="SUZ55500.1"/>
    </source>
</evidence>
<proteinExistence type="inferred from homology"/>
<keyword evidence="2" id="KW-0479">Metal-binding</keyword>
<gene>
    <name evidence="5" type="ORF">METZ01_LOCUS8354</name>
</gene>
<protein>
    <recommendedName>
        <fullName evidence="4">CENP-V/GFA domain-containing protein</fullName>
    </recommendedName>
</protein>
<sequence length="127" mass="14232">MIYKGSCHCGVVQFEVEAPEHIEVENCNCSICSMAGYLHLIVAKGDFTLLSGESSLQTYTFNTGVAKHYFCRTCGVKPFYIPRSNPDGVDVNVNCLAEFPSDMTIVEFDGRNWEKHAHRLAHKTKLI</sequence>
<dbReference type="InterPro" id="IPR052355">
    <property type="entry name" value="CENP-V-like"/>
</dbReference>
<dbReference type="GO" id="GO:0016846">
    <property type="term" value="F:carbon-sulfur lyase activity"/>
    <property type="evidence" value="ECO:0007669"/>
    <property type="project" value="InterPro"/>
</dbReference>
<dbReference type="PANTHER" id="PTHR28620:SF1">
    <property type="entry name" value="CENP-V_GFA DOMAIN-CONTAINING PROTEIN"/>
    <property type="match status" value="1"/>
</dbReference>
<reference evidence="5" key="1">
    <citation type="submission" date="2018-05" db="EMBL/GenBank/DDBJ databases">
        <authorList>
            <person name="Lanie J.A."/>
            <person name="Ng W.-L."/>
            <person name="Kazmierczak K.M."/>
            <person name="Andrzejewski T.M."/>
            <person name="Davidsen T.M."/>
            <person name="Wayne K.J."/>
            <person name="Tettelin H."/>
            <person name="Glass J.I."/>
            <person name="Rusch D."/>
            <person name="Podicherti R."/>
            <person name="Tsui H.-C.T."/>
            <person name="Winkler M.E."/>
        </authorList>
    </citation>
    <scope>NUCLEOTIDE SEQUENCE</scope>
</reference>
<dbReference type="PROSITE" id="PS51891">
    <property type="entry name" value="CENP_V_GFA"/>
    <property type="match status" value="1"/>
</dbReference>
<dbReference type="InterPro" id="IPR006913">
    <property type="entry name" value="CENP-V/GFA"/>
</dbReference>
<comment type="similarity">
    <text evidence="1">Belongs to the Gfa family.</text>
</comment>
<dbReference type="Pfam" id="PF04828">
    <property type="entry name" value="GFA"/>
    <property type="match status" value="1"/>
</dbReference>
<dbReference type="EMBL" id="UINC01000444">
    <property type="protein sequence ID" value="SUZ55500.1"/>
    <property type="molecule type" value="Genomic_DNA"/>
</dbReference>
<feature type="domain" description="CENP-V/GFA" evidence="4">
    <location>
        <begin position="3"/>
        <end position="114"/>
    </location>
</feature>
<keyword evidence="3" id="KW-0862">Zinc</keyword>
<name>A0A381NLU3_9ZZZZ</name>
<dbReference type="SUPFAM" id="SSF51316">
    <property type="entry name" value="Mss4-like"/>
    <property type="match status" value="1"/>
</dbReference>
<evidence type="ECO:0000256" key="2">
    <source>
        <dbReference type="ARBA" id="ARBA00022723"/>
    </source>
</evidence>
<evidence type="ECO:0000259" key="4">
    <source>
        <dbReference type="PROSITE" id="PS51891"/>
    </source>
</evidence>
<dbReference type="InterPro" id="IPR011057">
    <property type="entry name" value="Mss4-like_sf"/>
</dbReference>
<evidence type="ECO:0000256" key="3">
    <source>
        <dbReference type="ARBA" id="ARBA00022833"/>
    </source>
</evidence>
<dbReference type="PANTHER" id="PTHR28620">
    <property type="entry name" value="CENTROMERE PROTEIN V"/>
    <property type="match status" value="1"/>
</dbReference>
<dbReference type="GO" id="GO:0046872">
    <property type="term" value="F:metal ion binding"/>
    <property type="evidence" value="ECO:0007669"/>
    <property type="project" value="UniProtKB-KW"/>
</dbReference>
<accession>A0A381NLU3</accession>